<organism evidence="3 4">
    <name type="scientific">Venturia inaequalis</name>
    <name type="common">Apple scab fungus</name>
    <dbReference type="NCBI Taxonomy" id="5025"/>
    <lineage>
        <taxon>Eukaryota</taxon>
        <taxon>Fungi</taxon>
        <taxon>Dikarya</taxon>
        <taxon>Ascomycota</taxon>
        <taxon>Pezizomycotina</taxon>
        <taxon>Dothideomycetes</taxon>
        <taxon>Pleosporomycetidae</taxon>
        <taxon>Venturiales</taxon>
        <taxon>Venturiaceae</taxon>
        <taxon>Venturia</taxon>
    </lineage>
</organism>
<feature type="compositionally biased region" description="Acidic residues" evidence="1">
    <location>
        <begin position="484"/>
        <end position="494"/>
    </location>
</feature>
<protein>
    <submittedName>
        <fullName evidence="3">Uncharacterized protein</fullName>
    </submittedName>
</protein>
<dbReference type="Proteomes" id="UP000490939">
    <property type="component" value="Unassembled WGS sequence"/>
</dbReference>
<feature type="compositionally biased region" description="Basic and acidic residues" evidence="1">
    <location>
        <begin position="131"/>
        <end position="144"/>
    </location>
</feature>
<feature type="region of interest" description="Disordered" evidence="1">
    <location>
        <begin position="1"/>
        <end position="31"/>
    </location>
</feature>
<dbReference type="AlphaFoldDB" id="A0A8H3VLZ6"/>
<dbReference type="EMBL" id="WNWR01000152">
    <property type="protein sequence ID" value="KAE9990118.1"/>
    <property type="molecule type" value="Genomic_DNA"/>
</dbReference>
<feature type="region of interest" description="Disordered" evidence="1">
    <location>
        <begin position="431"/>
        <end position="494"/>
    </location>
</feature>
<feature type="compositionally biased region" description="Basic and acidic residues" evidence="1">
    <location>
        <begin position="431"/>
        <end position="445"/>
    </location>
</feature>
<accession>A0A8H3VLZ6</accession>
<name>A0A8H3VLZ6_VENIN</name>
<evidence type="ECO:0000313" key="2">
    <source>
        <dbReference type="EMBL" id="KAE9966402.1"/>
    </source>
</evidence>
<evidence type="ECO:0000313" key="4">
    <source>
        <dbReference type="Proteomes" id="UP000490939"/>
    </source>
</evidence>
<feature type="compositionally biased region" description="Basic and acidic residues" evidence="1">
    <location>
        <begin position="471"/>
        <end position="481"/>
    </location>
</feature>
<feature type="compositionally biased region" description="Polar residues" evidence="1">
    <location>
        <begin position="8"/>
        <end position="28"/>
    </location>
</feature>
<feature type="compositionally biased region" description="Polar residues" evidence="1">
    <location>
        <begin position="120"/>
        <end position="130"/>
    </location>
</feature>
<dbReference type="OrthoDB" id="10479085at2759"/>
<evidence type="ECO:0000256" key="1">
    <source>
        <dbReference type="SAM" id="MobiDB-lite"/>
    </source>
</evidence>
<dbReference type="Proteomes" id="UP000433883">
    <property type="component" value="Unassembled WGS sequence"/>
</dbReference>
<reference evidence="3 4" key="1">
    <citation type="submission" date="2019-07" db="EMBL/GenBank/DDBJ databases">
        <title>Venturia inaequalis Genome Resource.</title>
        <authorList>
            <person name="Lichtner F.J."/>
        </authorList>
    </citation>
    <scope>NUCLEOTIDE SEQUENCE [LARGE SCALE GENOMIC DNA]</scope>
    <source>
        <strain evidence="2">Bline_iso_100314</strain>
        <strain evidence="3 4">DMI_063113</strain>
    </source>
</reference>
<proteinExistence type="predicted"/>
<feature type="region of interest" description="Disordered" evidence="1">
    <location>
        <begin position="91"/>
        <end position="236"/>
    </location>
</feature>
<gene>
    <name evidence="2" type="ORF">BLS_007025</name>
    <name evidence="3" type="ORF">EG327_001848</name>
</gene>
<feature type="compositionally biased region" description="Polar residues" evidence="1">
    <location>
        <begin position="218"/>
        <end position="236"/>
    </location>
</feature>
<dbReference type="EMBL" id="WNWQ01000532">
    <property type="protein sequence ID" value="KAE9966402.1"/>
    <property type="molecule type" value="Genomic_DNA"/>
</dbReference>
<feature type="compositionally biased region" description="Polar residues" evidence="1">
    <location>
        <begin position="179"/>
        <end position="202"/>
    </location>
</feature>
<sequence>MRIKQRATKSFVSANNPASSQTGPSAHYNQAFKDPAATFRLLRDEDDWYLSKNPHRPNNYSLDWRAEMQRASGGANNADEAEQVGAQIQSGAARIASNAEGVPHTKPNDKRQQKVPHQPQHVNSSSPTDTSTKRRLDNFEKDDIANLSLPKRARSSDAPPTAISSEGTPDGDVFEDNETSSLCRSTRVQTSTTPPITVSSKDTAGGKDSEETGAPGLHQSTSARTSSLSPTTTISNRGIINIHQRIMINFEDHMDSVPESNASSSHSDNAEPPAVQVTALQEPAAQAHIVEAHIEQAHIEQVHIEQAHIEQAPTNQDPAVIAAGVQPAIVPDSAAPAASAKSRKGLRGSAKEFDAERLTWINKWCNDDDAGKKTYDKDLKRHQQMNRDFEKEFDLKVPLKEYSIRNKRQEMRGCGQIDGTVRTKEFYEKEENYPRKKWAKTEESRSVAGVKNASPNAQAGLGGQDIAQSSSERRKNDKENTVDGSEDIGEDEDV</sequence>
<keyword evidence="4" id="KW-1185">Reference proteome</keyword>
<comment type="caution">
    <text evidence="3">The sequence shown here is derived from an EMBL/GenBank/DDBJ whole genome shotgun (WGS) entry which is preliminary data.</text>
</comment>
<evidence type="ECO:0000313" key="3">
    <source>
        <dbReference type="EMBL" id="KAE9990118.1"/>
    </source>
</evidence>